<dbReference type="SUPFAM" id="SSF55073">
    <property type="entry name" value="Nucleotide cyclase"/>
    <property type="match status" value="1"/>
</dbReference>
<keyword evidence="3" id="KW-1185">Reference proteome</keyword>
<evidence type="ECO:0000313" key="3">
    <source>
        <dbReference type="Proteomes" id="UP000053244"/>
    </source>
</evidence>
<protein>
    <submittedName>
        <fullName evidence="2">Diguanylate cyclase</fullName>
    </submittedName>
</protein>
<accession>A0A0X3UTV5</accession>
<dbReference type="InterPro" id="IPR052163">
    <property type="entry name" value="DGC-Regulatory_Protein"/>
</dbReference>
<gene>
    <name evidence="2" type="ORF">ADL15_13905</name>
</gene>
<dbReference type="CDD" id="cd01949">
    <property type="entry name" value="GGDEF"/>
    <property type="match status" value="1"/>
</dbReference>
<dbReference type="InterPro" id="IPR043128">
    <property type="entry name" value="Rev_trsase/Diguanyl_cyclase"/>
</dbReference>
<dbReference type="NCBIfam" id="TIGR00254">
    <property type="entry name" value="GGDEF"/>
    <property type="match status" value="1"/>
</dbReference>
<comment type="caution">
    <text evidence="2">The sequence shown here is derived from an EMBL/GenBank/DDBJ whole genome shotgun (WGS) entry which is preliminary data.</text>
</comment>
<dbReference type="AlphaFoldDB" id="A0A0X3UTV5"/>
<dbReference type="PROSITE" id="PS50887">
    <property type="entry name" value="GGDEF"/>
    <property type="match status" value="1"/>
</dbReference>
<dbReference type="PANTHER" id="PTHR46663:SF2">
    <property type="entry name" value="GGDEF DOMAIN-CONTAINING PROTEIN"/>
    <property type="match status" value="1"/>
</dbReference>
<dbReference type="EMBL" id="LLZH01000097">
    <property type="protein sequence ID" value="KUL35954.1"/>
    <property type="molecule type" value="Genomic_DNA"/>
</dbReference>
<proteinExistence type="predicted"/>
<feature type="domain" description="GGDEF" evidence="1">
    <location>
        <begin position="399"/>
        <end position="524"/>
    </location>
</feature>
<dbReference type="PANTHER" id="PTHR46663">
    <property type="entry name" value="DIGUANYLATE CYCLASE DGCT-RELATED"/>
    <property type="match status" value="1"/>
</dbReference>
<reference evidence="2 3" key="1">
    <citation type="submission" date="2015-10" db="EMBL/GenBank/DDBJ databases">
        <authorList>
            <person name="Gilbert D.G."/>
        </authorList>
    </citation>
    <scope>NUCLEOTIDE SEQUENCE [LARGE SCALE GENOMIC DNA]</scope>
    <source>
        <strain evidence="2 3">NRRL B-16712</strain>
    </source>
</reference>
<dbReference type="InterPro" id="IPR029787">
    <property type="entry name" value="Nucleotide_cyclase"/>
</dbReference>
<evidence type="ECO:0000259" key="1">
    <source>
        <dbReference type="PROSITE" id="PS50887"/>
    </source>
</evidence>
<dbReference type="Gene3D" id="3.30.70.270">
    <property type="match status" value="1"/>
</dbReference>
<dbReference type="Proteomes" id="UP000053244">
    <property type="component" value="Unassembled WGS sequence"/>
</dbReference>
<evidence type="ECO:0000313" key="2">
    <source>
        <dbReference type="EMBL" id="KUL35954.1"/>
    </source>
</evidence>
<dbReference type="Pfam" id="PF00990">
    <property type="entry name" value="GGDEF"/>
    <property type="match status" value="1"/>
</dbReference>
<sequence length="531" mass="56269">MRETTQHAVRLLERAQTGDAVAALAEAEAVLRSVTGDPADGPACMHFVRVVAHIAQGEPLAAIAAAEPMLQAARREGSAGWQACALASRAWQRLRLGETDTAEHDVDGVLRDLVAAGILAAGEPDPVAAVNSRVAIAIGWYELRLYELVVPQFRSAYEMSLADGEQNGNRAMWLLNLAETHLRWALELYQINRVTEAESHTAEAERYATQAAREVSGDDAGSWRDNALLYAACARADRHDPAGAAVDIAFYAARLAERGAAPDALATSRIFHGVALLRSGRPDEAVEVMTRAVADLRPDADWLVVAGTHRTQAVLLAHLGSSDARTTLAYGDGLATALWRQRLNTLHAARALYDLELLRVQHDQVARAAELDPLTGIANRRALDRAVELAGNTSGADRQRYAVLVIDTDKFKMINDSQGHAAGDVALRAIAAALAAQGGAQDLVARLGGDEFAALLPGADEDAAAVVASRMVLAVRAIPDCIATVSIGVAVGVAADLSDAVLRADAAMYRVKRRGGDGVEWDDPGVTALAA</sequence>
<dbReference type="InterPro" id="IPR000160">
    <property type="entry name" value="GGDEF_dom"/>
</dbReference>
<name>A0A0X3UTV5_9ACTN</name>
<organism evidence="2 3">
    <name type="scientific">Actinoplanes awajinensis subsp. mycoplanecinus</name>
    <dbReference type="NCBI Taxonomy" id="135947"/>
    <lineage>
        <taxon>Bacteria</taxon>
        <taxon>Bacillati</taxon>
        <taxon>Actinomycetota</taxon>
        <taxon>Actinomycetes</taxon>
        <taxon>Micromonosporales</taxon>
        <taxon>Micromonosporaceae</taxon>
        <taxon>Actinoplanes</taxon>
    </lineage>
</organism>
<dbReference type="SMART" id="SM00267">
    <property type="entry name" value="GGDEF"/>
    <property type="match status" value="1"/>
</dbReference>
<dbReference type="RefSeq" id="WP_067689803.1">
    <property type="nucleotide sequence ID" value="NZ_LLZH01000097.1"/>
</dbReference>